<dbReference type="SUPFAM" id="SSF53448">
    <property type="entry name" value="Nucleotide-diphospho-sugar transferases"/>
    <property type="match status" value="1"/>
</dbReference>
<evidence type="ECO:0000313" key="2">
    <source>
        <dbReference type="Proteomes" id="UP000190065"/>
    </source>
</evidence>
<dbReference type="eggNOG" id="COG1216">
    <property type="taxonomic scope" value="Bacteria"/>
</dbReference>
<reference evidence="1 2" key="1">
    <citation type="submission" date="2017-02" db="EMBL/GenBank/DDBJ databases">
        <authorList>
            <person name="Peterson S.W."/>
        </authorList>
    </citation>
    <scope>NUCLEOTIDE SEQUENCE [LARGE SCALE GENOMIC DNA]</scope>
    <source>
        <strain evidence="1 2">ATCC 43324</strain>
    </source>
</reference>
<dbReference type="PANTHER" id="PTHR33604">
    <property type="entry name" value="OSJNBA0004B13.7 PROTEIN"/>
    <property type="match status" value="1"/>
</dbReference>
<dbReference type="STRING" id="28136.SAMN02745202_00749"/>
<dbReference type="EMBL" id="FUXK01000006">
    <property type="protein sequence ID" value="SJZ66279.1"/>
    <property type="molecule type" value="Genomic_DNA"/>
</dbReference>
<organism evidence="1 2">
    <name type="scientific">Segatella oulorum</name>
    <dbReference type="NCBI Taxonomy" id="28136"/>
    <lineage>
        <taxon>Bacteria</taxon>
        <taxon>Pseudomonadati</taxon>
        <taxon>Bacteroidota</taxon>
        <taxon>Bacteroidia</taxon>
        <taxon>Bacteroidales</taxon>
        <taxon>Prevotellaceae</taxon>
        <taxon>Segatella</taxon>
    </lineage>
</organism>
<gene>
    <name evidence="1" type="ORF">SAMN02745202_00749</name>
</gene>
<dbReference type="Proteomes" id="UP000190065">
    <property type="component" value="Unassembled WGS sequence"/>
</dbReference>
<sequence>MSLAICVICYNRIAPLKRVLKSLEAAHYDAPIPLIISIDKSETTAIEDFVEAYHWPHGALKAIKHPHNLGLRAHVMEVGKLLNDYDALIVLEDDITISPYYYQYACQTIAQYQDDERIAGISLYNFPVDYQNGLPFTPLQADADVYFMNCAQSWGQIWLKRQWQTFMTWYETHHDEFQLDYLPQALNDWPKSSWLKYHTRYCIEENKYFVYPYQALSSNNNDAGTHVGQEETNIFASSLQVLPQKAYRLPALDEGIVKYDGFFSPTFLAHYLQLSEDDLTVDFWGKRKLQHVKRYLLTTQSLPFKAVNSFGLRYHPMETNIMLQEKGQEIYLYDTHTKGRKPKAINPITLLQYSYRFKILSLLKAVGIANPVMMVCKRWCKKLIK</sequence>
<name>A0A1T4MGY7_9BACT</name>
<accession>A0A1T4MGY7</accession>
<dbReference type="GO" id="GO:0016740">
    <property type="term" value="F:transferase activity"/>
    <property type="evidence" value="ECO:0007669"/>
    <property type="project" value="UniProtKB-KW"/>
</dbReference>
<dbReference type="PANTHER" id="PTHR33604:SF3">
    <property type="entry name" value="OSJNBA0004B13.7 PROTEIN"/>
    <property type="match status" value="1"/>
</dbReference>
<evidence type="ECO:0000313" key="1">
    <source>
        <dbReference type="EMBL" id="SJZ66279.1"/>
    </source>
</evidence>
<dbReference type="Gene3D" id="3.90.550.10">
    <property type="entry name" value="Spore Coat Polysaccharide Biosynthesis Protein SpsA, Chain A"/>
    <property type="match status" value="1"/>
</dbReference>
<protein>
    <submittedName>
        <fullName evidence="1">Glycosyl transferase family 2</fullName>
    </submittedName>
</protein>
<proteinExistence type="predicted"/>
<keyword evidence="1" id="KW-0808">Transferase</keyword>
<dbReference type="AlphaFoldDB" id="A0A1T4MGY7"/>
<dbReference type="RefSeq" id="WP_025069979.1">
    <property type="nucleotide sequence ID" value="NZ_FUXK01000006.1"/>
</dbReference>
<dbReference type="InterPro" id="IPR029044">
    <property type="entry name" value="Nucleotide-diphossugar_trans"/>
</dbReference>